<evidence type="ECO:0000313" key="1">
    <source>
        <dbReference type="EMBL" id="TFK74838.1"/>
    </source>
</evidence>
<protein>
    <submittedName>
        <fullName evidence="1">Uncharacterized protein</fullName>
    </submittedName>
</protein>
<accession>A0ACD3B9W1</accession>
<proteinExistence type="predicted"/>
<reference evidence="1 2" key="1">
    <citation type="journal article" date="2019" name="Nat. Ecol. Evol.">
        <title>Megaphylogeny resolves global patterns of mushroom evolution.</title>
        <authorList>
            <person name="Varga T."/>
            <person name="Krizsan K."/>
            <person name="Foldi C."/>
            <person name="Dima B."/>
            <person name="Sanchez-Garcia M."/>
            <person name="Sanchez-Ramirez S."/>
            <person name="Szollosi G.J."/>
            <person name="Szarkandi J.G."/>
            <person name="Papp V."/>
            <person name="Albert L."/>
            <person name="Andreopoulos W."/>
            <person name="Angelini C."/>
            <person name="Antonin V."/>
            <person name="Barry K.W."/>
            <person name="Bougher N.L."/>
            <person name="Buchanan P."/>
            <person name="Buyck B."/>
            <person name="Bense V."/>
            <person name="Catcheside P."/>
            <person name="Chovatia M."/>
            <person name="Cooper J."/>
            <person name="Damon W."/>
            <person name="Desjardin D."/>
            <person name="Finy P."/>
            <person name="Geml J."/>
            <person name="Haridas S."/>
            <person name="Hughes K."/>
            <person name="Justo A."/>
            <person name="Karasinski D."/>
            <person name="Kautmanova I."/>
            <person name="Kiss B."/>
            <person name="Kocsube S."/>
            <person name="Kotiranta H."/>
            <person name="LaButti K.M."/>
            <person name="Lechner B.E."/>
            <person name="Liimatainen K."/>
            <person name="Lipzen A."/>
            <person name="Lukacs Z."/>
            <person name="Mihaltcheva S."/>
            <person name="Morgado L.N."/>
            <person name="Niskanen T."/>
            <person name="Noordeloos M.E."/>
            <person name="Ohm R.A."/>
            <person name="Ortiz-Santana B."/>
            <person name="Ovrebo C."/>
            <person name="Racz N."/>
            <person name="Riley R."/>
            <person name="Savchenko A."/>
            <person name="Shiryaev A."/>
            <person name="Soop K."/>
            <person name="Spirin V."/>
            <person name="Szebenyi C."/>
            <person name="Tomsovsky M."/>
            <person name="Tulloss R.E."/>
            <person name="Uehling J."/>
            <person name="Grigoriev I.V."/>
            <person name="Vagvolgyi C."/>
            <person name="Papp T."/>
            <person name="Martin F.M."/>
            <person name="Miettinen O."/>
            <person name="Hibbett D.S."/>
            <person name="Nagy L.G."/>
        </authorList>
    </citation>
    <scope>NUCLEOTIDE SEQUENCE [LARGE SCALE GENOMIC DNA]</scope>
    <source>
        <strain evidence="1 2">NL-1719</strain>
    </source>
</reference>
<dbReference type="Proteomes" id="UP000308600">
    <property type="component" value="Unassembled WGS sequence"/>
</dbReference>
<organism evidence="1 2">
    <name type="scientific">Pluteus cervinus</name>
    <dbReference type="NCBI Taxonomy" id="181527"/>
    <lineage>
        <taxon>Eukaryota</taxon>
        <taxon>Fungi</taxon>
        <taxon>Dikarya</taxon>
        <taxon>Basidiomycota</taxon>
        <taxon>Agaricomycotina</taxon>
        <taxon>Agaricomycetes</taxon>
        <taxon>Agaricomycetidae</taxon>
        <taxon>Agaricales</taxon>
        <taxon>Pluteineae</taxon>
        <taxon>Pluteaceae</taxon>
        <taxon>Pluteus</taxon>
    </lineage>
</organism>
<gene>
    <name evidence="1" type="ORF">BDN72DRAFT_788571</name>
</gene>
<dbReference type="EMBL" id="ML208266">
    <property type="protein sequence ID" value="TFK74838.1"/>
    <property type="molecule type" value="Genomic_DNA"/>
</dbReference>
<sequence length="727" mass="83216">MAGLVLLSRLYRDLAELQESPYPGVRVFFDDANIRKFCLVLIPPGGPWKDLSLHFDVEIPSNWPTAPPRVQSTVKGVEHPNLFGSWICCDLLKLQYELPAGYTGGYTPALALRGLFLQFLTFFSSTEVEQTGGYKVRIGEARIRRYFAEDDDPLETTFPTGLYSKCDTTDSVQQELEERWNKLEGAEHSNPIAEDQVHDLVHIVKSTEPRPNRIHCFEYDNPRRIHTLNVINSFTCPNCPYGSSELPHHNADQPAAQRDPSTPSHPAPPPPNTCLLGNLNDDTLSVIISHLPTEYLFSFAQAYPRVRALAESLHIFLQRELECFFLRTPLDRSILGIGINFDQKTRILSSDFDWLSEYAFISYGVRKSIQKRDFTFFLPLAFSRSHFERAEPRIWACLSLLYQKVRSAMEASKMRQASQPYGSKSTKSTPPRDIVVERHKTASVVYRLMLNIVVSLMRSCDDFIQAHIGVKNNGKLLYASEKAIISYCHLFHLLICLSRVEQGIKADAIAILKRFIEDESFRHKDHNPDMGELIVMITLVLVLSTSDSDDDIINNGVTWETLSEPFLREAFTRNVRWNLKDSPDLEVLEEGPSEYRLHWTFQQSKTSLRLMMFQITFLQMFITTYSGESGFAKLDENYGFAEQGLPEKMVEEIKRIYLVDDWSMFFKRVRFEKGVNMDVGELSLMLRECVVASGKKGYHKAKSTHSLAGRRRNGEMKFAQERAKLAK</sequence>
<name>A0ACD3B9W1_9AGAR</name>
<feature type="non-terminal residue" evidence="1">
    <location>
        <position position="727"/>
    </location>
</feature>
<evidence type="ECO:0000313" key="2">
    <source>
        <dbReference type="Proteomes" id="UP000308600"/>
    </source>
</evidence>
<keyword evidence="2" id="KW-1185">Reference proteome</keyword>